<sequence length="80" mass="9263">MKLLFPNRNCFHVTEFCGFNGVMCAYFAATGRMDSAKLLYKALVEVAPDSELTRFPLRFMYPSVPGRLEKLMKLLRLLKR</sequence>
<gene>
    <name evidence="1" type="ORF">DM484_02865</name>
</gene>
<accession>A0A2W4RN61</accession>
<evidence type="ECO:0000313" key="1">
    <source>
        <dbReference type="EMBL" id="PZN84433.1"/>
    </source>
</evidence>
<comment type="caution">
    <text evidence="1">The sequence shown here is derived from an EMBL/GenBank/DDBJ whole genome shotgun (WGS) entry which is preliminary data.</text>
</comment>
<name>A0A2W4RN61_9GAMM</name>
<dbReference type="Proteomes" id="UP000249396">
    <property type="component" value="Unassembled WGS sequence"/>
</dbReference>
<protein>
    <submittedName>
        <fullName evidence="1">Uncharacterized protein</fullName>
    </submittedName>
</protein>
<reference evidence="1 2" key="1">
    <citation type="journal article" date="2018" name="Aquat. Microb. Ecol.">
        <title>Gammaproteobacterial methanotrophs dominate.</title>
        <authorList>
            <person name="Rissanen A.J."/>
            <person name="Saarenheimo J."/>
            <person name="Tiirola M."/>
            <person name="Peura S."/>
            <person name="Aalto S.L."/>
            <person name="Karvinen A."/>
            <person name="Nykanen H."/>
        </authorList>
    </citation>
    <scope>NUCLEOTIDE SEQUENCE [LARGE SCALE GENOMIC DNA]</scope>
    <source>
        <strain evidence="1">AMbin10</strain>
    </source>
</reference>
<dbReference type="AlphaFoldDB" id="A0A2W4RN61"/>
<dbReference type="EMBL" id="QJPH01000154">
    <property type="protein sequence ID" value="PZN84433.1"/>
    <property type="molecule type" value="Genomic_DNA"/>
</dbReference>
<evidence type="ECO:0000313" key="2">
    <source>
        <dbReference type="Proteomes" id="UP000249396"/>
    </source>
</evidence>
<proteinExistence type="predicted"/>
<organism evidence="1 2">
    <name type="scientific">Candidatus Methylumidiphilus alinenensis</name>
    <dbReference type="NCBI Taxonomy" id="2202197"/>
    <lineage>
        <taxon>Bacteria</taxon>
        <taxon>Pseudomonadati</taxon>
        <taxon>Pseudomonadota</taxon>
        <taxon>Gammaproteobacteria</taxon>
        <taxon>Methylococcales</taxon>
        <taxon>Candidatus Methylumidiphilus</taxon>
    </lineage>
</organism>